<proteinExistence type="predicted"/>
<feature type="non-terminal residue" evidence="1">
    <location>
        <position position="53"/>
    </location>
</feature>
<evidence type="ECO:0000313" key="1">
    <source>
        <dbReference type="EMBL" id="CAG8757295.1"/>
    </source>
</evidence>
<comment type="caution">
    <text evidence="1">The sequence shown here is derived from an EMBL/GenBank/DDBJ whole genome shotgun (WGS) entry which is preliminary data.</text>
</comment>
<evidence type="ECO:0000313" key="2">
    <source>
        <dbReference type="Proteomes" id="UP000789342"/>
    </source>
</evidence>
<protein>
    <submittedName>
        <fullName evidence="1">713_t:CDS:1</fullName>
    </submittedName>
</protein>
<accession>A0A9N9IYQ2</accession>
<dbReference type="Proteomes" id="UP000789342">
    <property type="component" value="Unassembled WGS sequence"/>
</dbReference>
<reference evidence="1" key="1">
    <citation type="submission" date="2021-06" db="EMBL/GenBank/DDBJ databases">
        <authorList>
            <person name="Kallberg Y."/>
            <person name="Tangrot J."/>
            <person name="Rosling A."/>
        </authorList>
    </citation>
    <scope>NUCLEOTIDE SEQUENCE</scope>
    <source>
        <strain evidence="1">CL551</strain>
    </source>
</reference>
<sequence length="53" mass="6266">DRGLMGFLILLPCMKSLRKLGKKKKPKKDAQLYICIQRKYTDVSEHHEVLHTR</sequence>
<feature type="non-terminal residue" evidence="1">
    <location>
        <position position="1"/>
    </location>
</feature>
<organism evidence="1 2">
    <name type="scientific">Acaulospora morrowiae</name>
    <dbReference type="NCBI Taxonomy" id="94023"/>
    <lineage>
        <taxon>Eukaryota</taxon>
        <taxon>Fungi</taxon>
        <taxon>Fungi incertae sedis</taxon>
        <taxon>Mucoromycota</taxon>
        <taxon>Glomeromycotina</taxon>
        <taxon>Glomeromycetes</taxon>
        <taxon>Diversisporales</taxon>
        <taxon>Acaulosporaceae</taxon>
        <taxon>Acaulospora</taxon>
    </lineage>
</organism>
<dbReference type="EMBL" id="CAJVPV010038811">
    <property type="protein sequence ID" value="CAG8757295.1"/>
    <property type="molecule type" value="Genomic_DNA"/>
</dbReference>
<name>A0A9N9IYQ2_9GLOM</name>
<gene>
    <name evidence="1" type="ORF">AMORRO_LOCUS15685</name>
</gene>
<keyword evidence="2" id="KW-1185">Reference proteome</keyword>
<dbReference type="AlphaFoldDB" id="A0A9N9IYQ2"/>